<feature type="domain" description="FAD-binding FR-type" evidence="7">
    <location>
        <begin position="313"/>
        <end position="432"/>
    </location>
</feature>
<dbReference type="SUPFAM" id="SSF52343">
    <property type="entry name" value="Ferredoxin reductase-like, C-terminal NADP-linked domain"/>
    <property type="match status" value="1"/>
</dbReference>
<dbReference type="OMA" id="HHIQDEM"/>
<dbReference type="CDD" id="cd06186">
    <property type="entry name" value="NOX_Duox_like_FAD_NADP"/>
    <property type="match status" value="1"/>
</dbReference>
<feature type="transmembrane region" description="Helical" evidence="6">
    <location>
        <begin position="168"/>
        <end position="188"/>
    </location>
</feature>
<dbReference type="InterPro" id="IPR039261">
    <property type="entry name" value="FNR_nucleotide-bd"/>
</dbReference>
<name>A0A1U7ZJY1_NELNU</name>
<gene>
    <name evidence="9" type="primary">LOC104591492</name>
</gene>
<keyword evidence="3 6" id="KW-1133">Transmembrane helix</keyword>
<dbReference type="InParanoid" id="A0A1U7ZJY1"/>
<dbReference type="Pfam" id="PF01794">
    <property type="entry name" value="Ferric_reduct"/>
    <property type="match status" value="1"/>
</dbReference>
<dbReference type="InterPro" id="IPR013121">
    <property type="entry name" value="Fe_red_NAD-bd_6"/>
</dbReference>
<evidence type="ECO:0000256" key="2">
    <source>
        <dbReference type="ARBA" id="ARBA00022692"/>
    </source>
</evidence>
<keyword evidence="2 6" id="KW-0812">Transmembrane</keyword>
<dbReference type="GO" id="GO:0005886">
    <property type="term" value="C:plasma membrane"/>
    <property type="evidence" value="ECO:0000318"/>
    <property type="project" value="GO_Central"/>
</dbReference>
<feature type="transmembrane region" description="Helical" evidence="6">
    <location>
        <begin position="590"/>
        <end position="614"/>
    </location>
</feature>
<evidence type="ECO:0000259" key="7">
    <source>
        <dbReference type="PROSITE" id="PS51384"/>
    </source>
</evidence>
<keyword evidence="4" id="KW-0560">Oxidoreductase</keyword>
<sequence length="720" mass="82168">MPESKKRRRKKTDMPMTSILLTVLKVLMILIFASWVCLWLLKPTELWTKSWHKAEDSARNTFFGYNGLDFSVYSFPIIAVAIIGFIYMHLRAREPTRRQKRFPITTLSNPVIVHSPLGIISTWELLIAALFVLFLLWTIYVHISKDFKKLTPPKSLKLEVWQIKFMRVGIRFGLLAEACLALLLFPILRGMALFRLFGLQFEASVRYHVWFGTAMIFFATLHGSSSLFIWGVKHRLQDEMWLWQKTGRIYLAGEIALATGLVIWITSLPQIRRKRFELFYNTHHLYAVFLVFFLFHAGDRHFYMVFSGVFLFALDKLLRIIQSRPETCIISARIFPCKAVELILSKHPRLKYTPTSIIFLKIPSISKFQWHPFSIISSSCVDDDTISIIIRCEGQWTSTLYNTIHAALDSGADQGKCLQVAIEGPYGPASTNFLRYDSLLLVAGGIGITPFLSILQEIASSPKSKRSKFLTQIQLIYVVKKSQDISLLNPISSVILNQKAEQGNSIKLKLFVTQEERSSTTLREFLSELSQVQTVNFKRNYSTHAVFGFESLVWMASAAGFSSIIFLILLGCLSRAFLHHERKASEKNPSWVTDLLLICSFFIAVSCTTLALAFMRWRRMKKENFQVSQNQHKSTEAISIEAGDTLEEHEIHFGKRPNLQDILAQFPTQSGGSNIGVLVCGPESMKESVASFCKKNSQGPKIEAKRSKPYFSFHSLNFSL</sequence>
<dbReference type="InterPro" id="IPR017927">
    <property type="entry name" value="FAD-bd_FR_type"/>
</dbReference>
<keyword evidence="8" id="KW-1185">Reference proteome</keyword>
<dbReference type="OrthoDB" id="167398at2759"/>
<keyword evidence="5 6" id="KW-0472">Membrane</keyword>
<dbReference type="Gene3D" id="3.40.50.80">
    <property type="entry name" value="Nucleotide-binding domain of ferredoxin-NADP reductase (FNR) module"/>
    <property type="match status" value="2"/>
</dbReference>
<dbReference type="SFLD" id="SFLDS00052">
    <property type="entry name" value="Ferric_Reductase_Domain"/>
    <property type="match status" value="1"/>
</dbReference>
<feature type="transmembrane region" description="Helical" evidence="6">
    <location>
        <begin position="301"/>
        <end position="318"/>
    </location>
</feature>
<evidence type="ECO:0000256" key="6">
    <source>
        <dbReference type="SAM" id="Phobius"/>
    </source>
</evidence>
<feature type="transmembrane region" description="Helical" evidence="6">
    <location>
        <begin position="20"/>
        <end position="41"/>
    </location>
</feature>
<dbReference type="Proteomes" id="UP000189703">
    <property type="component" value="Unplaced"/>
</dbReference>
<dbReference type="RefSeq" id="XP_010248638.1">
    <property type="nucleotide sequence ID" value="XM_010250336.2"/>
</dbReference>
<dbReference type="InterPro" id="IPR013130">
    <property type="entry name" value="Fe3_Rdtase_TM_dom"/>
</dbReference>
<dbReference type="FunCoup" id="A0A1U7ZJY1">
    <property type="interactions" value="47"/>
</dbReference>
<feature type="transmembrane region" description="Helical" evidence="6">
    <location>
        <begin position="111"/>
        <end position="140"/>
    </location>
</feature>
<feature type="transmembrane region" description="Helical" evidence="6">
    <location>
        <begin position="249"/>
        <end position="266"/>
    </location>
</feature>
<dbReference type="InterPro" id="IPR017938">
    <property type="entry name" value="Riboflavin_synthase-like_b-brl"/>
</dbReference>
<proteinExistence type="predicted"/>
<evidence type="ECO:0000256" key="1">
    <source>
        <dbReference type="ARBA" id="ARBA00004141"/>
    </source>
</evidence>
<evidence type="ECO:0000256" key="3">
    <source>
        <dbReference type="ARBA" id="ARBA00022989"/>
    </source>
</evidence>
<dbReference type="Pfam" id="PF08030">
    <property type="entry name" value="NAD_binding_6"/>
    <property type="match status" value="1"/>
</dbReference>
<feature type="transmembrane region" description="Helical" evidence="6">
    <location>
        <begin position="209"/>
        <end position="229"/>
    </location>
</feature>
<dbReference type="InterPro" id="IPR013112">
    <property type="entry name" value="FAD-bd_8"/>
</dbReference>
<evidence type="ECO:0000256" key="4">
    <source>
        <dbReference type="ARBA" id="ARBA00023002"/>
    </source>
</evidence>
<dbReference type="GeneID" id="104591492"/>
<dbReference type="PROSITE" id="PS51384">
    <property type="entry name" value="FAD_FR"/>
    <property type="match status" value="1"/>
</dbReference>
<dbReference type="eggNOG" id="KOG0039">
    <property type="taxonomic scope" value="Eukaryota"/>
</dbReference>
<evidence type="ECO:0000313" key="9">
    <source>
        <dbReference type="RefSeq" id="XP_010248638.1"/>
    </source>
</evidence>
<feature type="transmembrane region" description="Helical" evidence="6">
    <location>
        <begin position="70"/>
        <end position="90"/>
    </location>
</feature>
<dbReference type="InterPro" id="IPR050369">
    <property type="entry name" value="RBOH/FRE"/>
</dbReference>
<dbReference type="AlphaFoldDB" id="A0A1U7ZJY1"/>
<dbReference type="GO" id="GO:0000293">
    <property type="term" value="F:ferric-chelate reductase activity"/>
    <property type="evidence" value="ECO:0000318"/>
    <property type="project" value="GO_Central"/>
</dbReference>
<dbReference type="PANTHER" id="PTHR11972">
    <property type="entry name" value="NADPH OXIDASE"/>
    <property type="match status" value="1"/>
</dbReference>
<organism evidence="8 9">
    <name type="scientific">Nelumbo nucifera</name>
    <name type="common">Sacred lotus</name>
    <dbReference type="NCBI Taxonomy" id="4432"/>
    <lineage>
        <taxon>Eukaryota</taxon>
        <taxon>Viridiplantae</taxon>
        <taxon>Streptophyta</taxon>
        <taxon>Embryophyta</taxon>
        <taxon>Tracheophyta</taxon>
        <taxon>Spermatophyta</taxon>
        <taxon>Magnoliopsida</taxon>
        <taxon>Proteales</taxon>
        <taxon>Nelumbonaceae</taxon>
        <taxon>Nelumbo</taxon>
    </lineage>
</organism>
<dbReference type="KEGG" id="nnu:104591492"/>
<feature type="transmembrane region" description="Helical" evidence="6">
    <location>
        <begin position="552"/>
        <end position="578"/>
    </location>
</feature>
<reference evidence="9" key="1">
    <citation type="submission" date="2025-08" db="UniProtKB">
        <authorList>
            <consortium name="RefSeq"/>
        </authorList>
    </citation>
    <scope>IDENTIFICATION</scope>
</reference>
<dbReference type="Pfam" id="PF08022">
    <property type="entry name" value="FAD_binding_8"/>
    <property type="match status" value="1"/>
</dbReference>
<evidence type="ECO:0000256" key="5">
    <source>
        <dbReference type="ARBA" id="ARBA00023136"/>
    </source>
</evidence>
<feature type="transmembrane region" description="Helical" evidence="6">
    <location>
        <begin position="278"/>
        <end position="295"/>
    </location>
</feature>
<dbReference type="SUPFAM" id="SSF63380">
    <property type="entry name" value="Riboflavin synthase domain-like"/>
    <property type="match status" value="1"/>
</dbReference>
<dbReference type="PANTHER" id="PTHR11972:SF155">
    <property type="entry name" value="FERRIC REDUCTION OXIDASE 8, MITOCHONDRIAL"/>
    <property type="match status" value="1"/>
</dbReference>
<accession>A0A1U7ZJY1</accession>
<dbReference type="SFLD" id="SFLDG01168">
    <property type="entry name" value="Ferric_reductase_subgroup_(FRE"/>
    <property type="match status" value="1"/>
</dbReference>
<evidence type="ECO:0000313" key="8">
    <source>
        <dbReference type="Proteomes" id="UP000189703"/>
    </source>
</evidence>
<protein>
    <submittedName>
        <fullName evidence="9">Ferric reduction oxidase 8, mitochondrial</fullName>
    </submittedName>
</protein>
<dbReference type="STRING" id="4432.A0A1U7ZJY1"/>
<comment type="subcellular location">
    <subcellularLocation>
        <location evidence="1">Membrane</location>
        <topology evidence="1">Multi-pass membrane protein</topology>
    </subcellularLocation>
</comment>